<evidence type="ECO:0000259" key="1">
    <source>
        <dbReference type="Pfam" id="PF01337"/>
    </source>
</evidence>
<gene>
    <name evidence="2" type="ORF">ACFPYN_08865</name>
</gene>
<dbReference type="EMBL" id="JBHSRI010000010">
    <property type="protein sequence ID" value="MFC6039534.1"/>
    <property type="molecule type" value="Genomic_DNA"/>
</dbReference>
<dbReference type="Pfam" id="PF01337">
    <property type="entry name" value="Barstar"/>
    <property type="match status" value="1"/>
</dbReference>
<name>A0ABW1L765_9BACL</name>
<dbReference type="Proteomes" id="UP001596170">
    <property type="component" value="Unassembled WGS sequence"/>
</dbReference>
<evidence type="ECO:0000313" key="2">
    <source>
        <dbReference type="EMBL" id="MFC6039534.1"/>
    </source>
</evidence>
<sequence>MNEEINRLVNVDKNEINELKHNISKDKIHMVELDGKCIHSWIDYISAMQTKFKFPTSCMDSFDRYLDWITDLHWLGDKEQLILIIHNYNEFIKDDPLMKKNIITTLEDHVLPFWEVEVEHVVVGGRRKSFMVYLVE</sequence>
<keyword evidence="3" id="KW-1185">Reference proteome</keyword>
<protein>
    <recommendedName>
        <fullName evidence="1">Barstar (barnase inhibitor) domain-containing protein</fullName>
    </recommendedName>
</protein>
<dbReference type="InterPro" id="IPR000468">
    <property type="entry name" value="Barstar"/>
</dbReference>
<organism evidence="2 3">
    <name type="scientific">Paenisporosarcina macmurdoensis</name>
    <dbReference type="NCBI Taxonomy" id="212659"/>
    <lineage>
        <taxon>Bacteria</taxon>
        <taxon>Bacillati</taxon>
        <taxon>Bacillota</taxon>
        <taxon>Bacilli</taxon>
        <taxon>Bacillales</taxon>
        <taxon>Caryophanaceae</taxon>
        <taxon>Paenisporosarcina</taxon>
    </lineage>
</organism>
<accession>A0ABW1L765</accession>
<proteinExistence type="predicted"/>
<feature type="domain" description="Barstar (barnase inhibitor)" evidence="1">
    <location>
        <begin position="29"/>
        <end position="109"/>
    </location>
</feature>
<dbReference type="RefSeq" id="WP_377733647.1">
    <property type="nucleotide sequence ID" value="NZ_JBHSRI010000010.1"/>
</dbReference>
<evidence type="ECO:0000313" key="3">
    <source>
        <dbReference type="Proteomes" id="UP001596170"/>
    </source>
</evidence>
<comment type="caution">
    <text evidence="2">The sequence shown here is derived from an EMBL/GenBank/DDBJ whole genome shotgun (WGS) entry which is preliminary data.</text>
</comment>
<reference evidence="3" key="1">
    <citation type="journal article" date="2019" name="Int. J. Syst. Evol. Microbiol.">
        <title>The Global Catalogue of Microorganisms (GCM) 10K type strain sequencing project: providing services to taxonomists for standard genome sequencing and annotation.</title>
        <authorList>
            <consortium name="The Broad Institute Genomics Platform"/>
            <consortium name="The Broad Institute Genome Sequencing Center for Infectious Disease"/>
            <person name="Wu L."/>
            <person name="Ma J."/>
        </authorList>
    </citation>
    <scope>NUCLEOTIDE SEQUENCE [LARGE SCALE GENOMIC DNA]</scope>
    <source>
        <strain evidence="3">CCUG 54527</strain>
    </source>
</reference>